<gene>
    <name evidence="8" type="ORF">QNH39_08350</name>
</gene>
<comment type="similarity">
    <text evidence="6">Belongs to the TVP38/TMEM64 family.</text>
</comment>
<dbReference type="EMBL" id="CP126114">
    <property type="protein sequence ID" value="WHY87827.1"/>
    <property type="molecule type" value="Genomic_DNA"/>
</dbReference>
<evidence type="ECO:0000313" key="9">
    <source>
        <dbReference type="Proteomes" id="UP001178288"/>
    </source>
</evidence>
<keyword evidence="2 6" id="KW-1003">Cell membrane</keyword>
<evidence type="ECO:0000256" key="6">
    <source>
        <dbReference type="RuleBase" id="RU366058"/>
    </source>
</evidence>
<sequence>MTNIIRAFIQLVAAVFLFFLIGLAIAILLIQNSWLDMRFDSEYMVTISLLTGLWFYFLTTFMNAKKFAIWESARISVVISILCMAVTAVITITGGSFSILPSYVVRKSLFLEEMLTLDGMNILLIILIPIGIAIMAFAVWSSKKTKTKTASKTGWNQLSRFQKFGMMSLYGLIALFLLVYLGQGDIRDLFNQASGYLKDADVEGFRDYLLSFGPLAAVVSGLLMVFQAIIAPLPAFVITFTNGLLFGWVWGAVLSWSSAMAGAVLCFYLAKMLGRPVVEKMVTKKALNWWDQFFEKYGKHAVFIARLVPIVSFDLVSYAAGVTSISFWQFFWATGIGQLPATILYSYLGQNATSTVKILFFIFTIVIALAVIGMILRPKLQARGKGKQGANG</sequence>
<dbReference type="InterPro" id="IPR032816">
    <property type="entry name" value="VTT_dom"/>
</dbReference>
<dbReference type="GO" id="GO:0005886">
    <property type="term" value="C:plasma membrane"/>
    <property type="evidence" value="ECO:0007669"/>
    <property type="project" value="UniProtKB-SubCell"/>
</dbReference>
<dbReference type="KEGG" id="nnv:QNH39_08350"/>
<evidence type="ECO:0000256" key="2">
    <source>
        <dbReference type="ARBA" id="ARBA00022475"/>
    </source>
</evidence>
<dbReference type="RefSeq" id="WP_082804837.1">
    <property type="nucleotide sequence ID" value="NZ_CP126114.1"/>
</dbReference>
<dbReference type="AlphaFoldDB" id="A0AA95MR04"/>
<organism evidence="8 9">
    <name type="scientific">Neobacillus novalis</name>
    <dbReference type="NCBI Taxonomy" id="220687"/>
    <lineage>
        <taxon>Bacteria</taxon>
        <taxon>Bacillati</taxon>
        <taxon>Bacillota</taxon>
        <taxon>Bacilli</taxon>
        <taxon>Bacillales</taxon>
        <taxon>Bacillaceae</taxon>
        <taxon>Neobacillus</taxon>
    </lineage>
</organism>
<feature type="transmembrane region" description="Helical" evidence="6">
    <location>
        <begin position="245"/>
        <end position="270"/>
    </location>
</feature>
<feature type="transmembrane region" description="Helical" evidence="6">
    <location>
        <begin position="7"/>
        <end position="31"/>
    </location>
</feature>
<evidence type="ECO:0000256" key="5">
    <source>
        <dbReference type="ARBA" id="ARBA00023136"/>
    </source>
</evidence>
<name>A0AA95MR04_9BACI</name>
<keyword evidence="9" id="KW-1185">Reference proteome</keyword>
<dbReference type="Pfam" id="PF09335">
    <property type="entry name" value="VTT_dom"/>
    <property type="match status" value="1"/>
</dbReference>
<proteinExistence type="inferred from homology"/>
<keyword evidence="3 6" id="KW-0812">Transmembrane</keyword>
<feature type="transmembrane region" description="Helical" evidence="6">
    <location>
        <begin position="327"/>
        <end position="348"/>
    </location>
</feature>
<evidence type="ECO:0000256" key="1">
    <source>
        <dbReference type="ARBA" id="ARBA00004651"/>
    </source>
</evidence>
<feature type="transmembrane region" description="Helical" evidence="6">
    <location>
        <begin position="120"/>
        <end position="140"/>
    </location>
</feature>
<protein>
    <recommendedName>
        <fullName evidence="6">TVP38/TMEM64 family membrane protein</fullName>
    </recommendedName>
</protein>
<dbReference type="PANTHER" id="PTHR12677">
    <property type="entry name" value="GOLGI APPARATUS MEMBRANE PROTEIN TVP38-RELATED"/>
    <property type="match status" value="1"/>
</dbReference>
<dbReference type="PANTHER" id="PTHR12677:SF59">
    <property type="entry name" value="GOLGI APPARATUS MEMBRANE PROTEIN TVP38-RELATED"/>
    <property type="match status" value="1"/>
</dbReference>
<comment type="caution">
    <text evidence="6">Lacks conserved residue(s) required for the propagation of feature annotation.</text>
</comment>
<dbReference type="Proteomes" id="UP001178288">
    <property type="component" value="Chromosome"/>
</dbReference>
<feature type="transmembrane region" description="Helical" evidence="6">
    <location>
        <begin position="161"/>
        <end position="181"/>
    </location>
</feature>
<evidence type="ECO:0000313" key="8">
    <source>
        <dbReference type="EMBL" id="WHY87827.1"/>
    </source>
</evidence>
<comment type="subcellular location">
    <subcellularLocation>
        <location evidence="1 6">Cell membrane</location>
        <topology evidence="1 6">Multi-pass membrane protein</topology>
    </subcellularLocation>
</comment>
<dbReference type="InterPro" id="IPR015414">
    <property type="entry name" value="TMEM64"/>
</dbReference>
<evidence type="ECO:0000256" key="3">
    <source>
        <dbReference type="ARBA" id="ARBA00022692"/>
    </source>
</evidence>
<evidence type="ECO:0000256" key="4">
    <source>
        <dbReference type="ARBA" id="ARBA00022989"/>
    </source>
</evidence>
<reference evidence="8" key="1">
    <citation type="submission" date="2023-05" db="EMBL/GenBank/DDBJ databases">
        <title>Comparative genomics of Bacillaceae isolates and their secondary metabolite potential.</title>
        <authorList>
            <person name="Song L."/>
            <person name="Nielsen L.J."/>
            <person name="Mohite O."/>
            <person name="Xu X."/>
            <person name="Weber T."/>
            <person name="Kovacs A.T."/>
        </authorList>
    </citation>
    <scope>NUCLEOTIDE SEQUENCE</scope>
    <source>
        <strain evidence="8">XLM17</strain>
    </source>
</reference>
<keyword evidence="4 6" id="KW-1133">Transmembrane helix</keyword>
<feature type="transmembrane region" description="Helical" evidence="6">
    <location>
        <begin position="354"/>
        <end position="376"/>
    </location>
</feature>
<feature type="transmembrane region" description="Helical" evidence="6">
    <location>
        <begin position="75"/>
        <end position="100"/>
    </location>
</feature>
<feature type="transmembrane region" description="Helical" evidence="6">
    <location>
        <begin position="215"/>
        <end position="238"/>
    </location>
</feature>
<evidence type="ECO:0000259" key="7">
    <source>
        <dbReference type="Pfam" id="PF09335"/>
    </source>
</evidence>
<keyword evidence="5 6" id="KW-0472">Membrane</keyword>
<accession>A0AA95MR04</accession>
<feature type="transmembrane region" description="Helical" evidence="6">
    <location>
        <begin position="43"/>
        <end position="63"/>
    </location>
</feature>
<feature type="domain" description="VTT" evidence="7">
    <location>
        <begin position="233"/>
        <end position="350"/>
    </location>
</feature>